<feature type="compositionally biased region" description="Basic and acidic residues" evidence="1">
    <location>
        <begin position="155"/>
        <end position="172"/>
    </location>
</feature>
<evidence type="ECO:0000256" key="1">
    <source>
        <dbReference type="SAM" id="MobiDB-lite"/>
    </source>
</evidence>
<dbReference type="GO" id="GO:0045732">
    <property type="term" value="P:positive regulation of protein catabolic process"/>
    <property type="evidence" value="ECO:0007669"/>
    <property type="project" value="TreeGrafter"/>
</dbReference>
<dbReference type="EMBL" id="BAEQ01000042">
    <property type="protein sequence ID" value="GAC29154.1"/>
    <property type="molecule type" value="Genomic_DNA"/>
</dbReference>
<evidence type="ECO:0000313" key="2">
    <source>
        <dbReference type="EMBL" id="GAC29154.1"/>
    </source>
</evidence>
<protein>
    <submittedName>
        <fullName evidence="2">Stringent starvation protein B</fullName>
    </submittedName>
</protein>
<dbReference type="OrthoDB" id="9797358at2"/>
<organism evidence="2 3">
    <name type="scientific">Brumicola pallidula DSM 14239 = ACAM 615</name>
    <dbReference type="NCBI Taxonomy" id="1121922"/>
    <lineage>
        <taxon>Bacteria</taxon>
        <taxon>Pseudomonadati</taxon>
        <taxon>Pseudomonadota</taxon>
        <taxon>Gammaproteobacteria</taxon>
        <taxon>Alteromonadales</taxon>
        <taxon>Alteromonadaceae</taxon>
        <taxon>Brumicola</taxon>
    </lineage>
</organism>
<dbReference type="AlphaFoldDB" id="K6Y8R7"/>
<dbReference type="NCBIfam" id="NF008769">
    <property type="entry name" value="PRK11798.2-5"/>
    <property type="match status" value="1"/>
</dbReference>
<dbReference type="Gene3D" id="2.30.30.220">
    <property type="entry name" value="SspB-like"/>
    <property type="match status" value="1"/>
</dbReference>
<dbReference type="PIRSF" id="PIRSF005276">
    <property type="entry name" value="SspB"/>
    <property type="match status" value="1"/>
</dbReference>
<proteinExistence type="predicted"/>
<dbReference type="GO" id="GO:0005840">
    <property type="term" value="C:ribosome"/>
    <property type="evidence" value="ECO:0007669"/>
    <property type="project" value="TreeGrafter"/>
</dbReference>
<dbReference type="InterPro" id="IPR007481">
    <property type="entry name" value="SspB"/>
</dbReference>
<keyword evidence="3" id="KW-1185">Reference proteome</keyword>
<dbReference type="SUPFAM" id="SSF101738">
    <property type="entry name" value="SspB-like"/>
    <property type="match status" value="1"/>
</dbReference>
<comment type="caution">
    <text evidence="2">The sequence shown here is derived from an EMBL/GenBank/DDBJ whole genome shotgun (WGS) entry which is preliminary data.</text>
</comment>
<dbReference type="NCBIfam" id="NF008763">
    <property type="entry name" value="PRK11798.1-2"/>
    <property type="match status" value="1"/>
</dbReference>
<evidence type="ECO:0000313" key="3">
    <source>
        <dbReference type="Proteomes" id="UP000006251"/>
    </source>
</evidence>
<dbReference type="Proteomes" id="UP000006251">
    <property type="component" value="Unassembled WGS sequence"/>
</dbReference>
<gene>
    <name evidence="2" type="primary">sspB</name>
    <name evidence="2" type="ORF">GPAL_2293</name>
</gene>
<dbReference type="STRING" id="1121922.GCA_000428905_02672"/>
<dbReference type="InterPro" id="IPR036760">
    <property type="entry name" value="SspB-like_sf"/>
</dbReference>
<dbReference type="GO" id="GO:0005829">
    <property type="term" value="C:cytosol"/>
    <property type="evidence" value="ECO:0007669"/>
    <property type="project" value="TreeGrafter"/>
</dbReference>
<dbReference type="Pfam" id="PF04386">
    <property type="entry name" value="SspB"/>
    <property type="match status" value="1"/>
</dbReference>
<dbReference type="PANTHER" id="PTHR37486:SF1">
    <property type="entry name" value="STRINGENT STARVATION PROTEIN B"/>
    <property type="match status" value="1"/>
</dbReference>
<sequence length="181" mass="19585">MDNMTSNQPYLLRAFCDWIVDNGLTPYIVVDADLPGVEVPRQFVKDGQIVLNISPSACVNLNVGLEGVAFQARFSGQPMQVFVPSIAVSAVYARENGAGTVFTRTPEELAEYEKSTHTDAGLPSVQPVKKLESVKLSEKVTTKTVQAGKLTLAEESKASDVKKSVKESDGKSKKPSLKVIK</sequence>
<feature type="region of interest" description="Disordered" evidence="1">
    <location>
        <begin position="155"/>
        <end position="181"/>
    </location>
</feature>
<dbReference type="PANTHER" id="PTHR37486">
    <property type="entry name" value="STRINGENT STARVATION PROTEIN B"/>
    <property type="match status" value="1"/>
</dbReference>
<accession>K6Y8R7</accession>
<dbReference type="RefSeq" id="WP_006011725.1">
    <property type="nucleotide sequence ID" value="NZ_AUAV01000014.1"/>
</dbReference>
<name>K6Y8R7_9ALTE</name>
<reference evidence="3" key="1">
    <citation type="journal article" date="2014" name="Environ. Microbiol.">
        <title>Comparative genomics of the marine bacterial genus Glaciecola reveals the high degree of genomic diversity and genomic characteristic for cold adaptation.</title>
        <authorList>
            <person name="Qin Q.L."/>
            <person name="Xie B.B."/>
            <person name="Yu Y."/>
            <person name="Shu Y.L."/>
            <person name="Rong J.C."/>
            <person name="Zhang Y.J."/>
            <person name="Zhao D.L."/>
            <person name="Chen X.L."/>
            <person name="Zhang X.Y."/>
            <person name="Chen B."/>
            <person name="Zhou B.C."/>
            <person name="Zhang Y.Z."/>
        </authorList>
    </citation>
    <scope>NUCLEOTIDE SEQUENCE [LARGE SCALE GENOMIC DNA]</scope>
    <source>
        <strain evidence="3">ACAM 615</strain>
    </source>
</reference>